<evidence type="ECO:0000256" key="4">
    <source>
        <dbReference type="RuleBase" id="RU000665"/>
    </source>
</evidence>
<comment type="caution">
    <text evidence="6">The sequence shown here is derived from an EMBL/GenBank/DDBJ whole genome shotgun (WGS) entry which is preliminary data.</text>
</comment>
<evidence type="ECO:0000256" key="1">
    <source>
        <dbReference type="ARBA" id="ARBA00006509"/>
    </source>
</evidence>
<evidence type="ECO:0000256" key="5">
    <source>
        <dbReference type="SAM" id="MobiDB-lite"/>
    </source>
</evidence>
<dbReference type="EMBL" id="JBBJCI010000084">
    <property type="protein sequence ID" value="KAK7249018.1"/>
    <property type="molecule type" value="Genomic_DNA"/>
</dbReference>
<reference evidence="6 7" key="1">
    <citation type="submission" date="2024-03" db="EMBL/GenBank/DDBJ databases">
        <title>Aureococcus anophagefferens CCMP1851 and Kratosvirus quantuckense: Draft genome of a second virus-susceptible host strain in the model system.</title>
        <authorList>
            <person name="Chase E."/>
            <person name="Truchon A.R."/>
            <person name="Schepens W."/>
            <person name="Wilhelm S.W."/>
        </authorList>
    </citation>
    <scope>NUCLEOTIDE SEQUENCE [LARGE SCALE GENOMIC DNA]</scope>
    <source>
        <strain evidence="6 7">CCMP1851</strain>
    </source>
</reference>
<protein>
    <recommendedName>
        <fullName evidence="4">60S ribosomal protein L36</fullName>
    </recommendedName>
</protein>
<evidence type="ECO:0000313" key="7">
    <source>
        <dbReference type="Proteomes" id="UP001363151"/>
    </source>
</evidence>
<evidence type="ECO:0000256" key="2">
    <source>
        <dbReference type="ARBA" id="ARBA00022980"/>
    </source>
</evidence>
<comment type="similarity">
    <text evidence="1 4">Belongs to the eukaryotic ribosomal protein eL36 family.</text>
</comment>
<dbReference type="PANTHER" id="PTHR10114">
    <property type="entry name" value="60S RIBOSOMAL PROTEIN L36"/>
    <property type="match status" value="1"/>
</dbReference>
<dbReference type="GO" id="GO:0005840">
    <property type="term" value="C:ribosome"/>
    <property type="evidence" value="ECO:0007669"/>
    <property type="project" value="UniProtKB-KW"/>
</dbReference>
<keyword evidence="2 4" id="KW-0689">Ribosomal protein</keyword>
<feature type="compositionally biased region" description="Basic residues" evidence="5">
    <location>
        <begin position="17"/>
        <end position="29"/>
    </location>
</feature>
<dbReference type="Proteomes" id="UP001363151">
    <property type="component" value="Unassembled WGS sequence"/>
</dbReference>
<gene>
    <name evidence="6" type="primary">RPL36</name>
    <name evidence="6" type="ORF">SO694_00043280</name>
</gene>
<sequence>MAPTRVMKHFETEKLAKAQRPKHRKGRLSARTKVVREVVREVAGLVPYEKRILDMIKTGGASSEKRMYKFAKMRLGTHKRAIKKREDMKDIYAQMRARQAMEK</sequence>
<dbReference type="Pfam" id="PF01158">
    <property type="entry name" value="Ribosomal_L36e"/>
    <property type="match status" value="1"/>
</dbReference>
<accession>A0ABR1G784</accession>
<evidence type="ECO:0000313" key="6">
    <source>
        <dbReference type="EMBL" id="KAK7249018.1"/>
    </source>
</evidence>
<dbReference type="InterPro" id="IPR000509">
    <property type="entry name" value="Ribosomal_eL36"/>
</dbReference>
<keyword evidence="3 4" id="KW-0687">Ribonucleoprotein</keyword>
<dbReference type="InterPro" id="IPR038097">
    <property type="entry name" value="Ribosomal_eL36_sf"/>
</dbReference>
<dbReference type="Gene3D" id="1.10.10.1760">
    <property type="entry name" value="60S ribosomal protein L36"/>
    <property type="match status" value="1"/>
</dbReference>
<evidence type="ECO:0000256" key="3">
    <source>
        <dbReference type="ARBA" id="ARBA00023274"/>
    </source>
</evidence>
<dbReference type="PROSITE" id="PS01190">
    <property type="entry name" value="RIBOSOMAL_L36E"/>
    <property type="match status" value="1"/>
</dbReference>
<feature type="region of interest" description="Disordered" evidence="5">
    <location>
        <begin position="1"/>
        <end position="29"/>
    </location>
</feature>
<name>A0ABR1G784_AURAN</name>
<keyword evidence="7" id="KW-1185">Reference proteome</keyword>
<proteinExistence type="inferred from homology"/>
<organism evidence="6 7">
    <name type="scientific">Aureococcus anophagefferens</name>
    <name type="common">Harmful bloom alga</name>
    <dbReference type="NCBI Taxonomy" id="44056"/>
    <lineage>
        <taxon>Eukaryota</taxon>
        <taxon>Sar</taxon>
        <taxon>Stramenopiles</taxon>
        <taxon>Ochrophyta</taxon>
        <taxon>Pelagophyceae</taxon>
        <taxon>Pelagomonadales</taxon>
        <taxon>Pelagomonadaceae</taxon>
        <taxon>Aureococcus</taxon>
    </lineage>
</organism>